<dbReference type="InterPro" id="IPR011055">
    <property type="entry name" value="Dup_hybrid_motif"/>
</dbReference>
<dbReference type="InterPro" id="IPR016047">
    <property type="entry name" value="M23ase_b-sheet_dom"/>
</dbReference>
<dbReference type="PANTHER" id="PTHR21666:SF270">
    <property type="entry name" value="MUREIN HYDROLASE ACTIVATOR ENVC"/>
    <property type="match status" value="1"/>
</dbReference>
<proteinExistence type="predicted"/>
<dbReference type="EMBL" id="LQBM01000001">
    <property type="protein sequence ID" value="KUG60456.1"/>
    <property type="molecule type" value="Genomic_DNA"/>
</dbReference>
<dbReference type="InterPro" id="IPR050570">
    <property type="entry name" value="Cell_wall_metabolism_enzyme"/>
</dbReference>
<dbReference type="PANTHER" id="PTHR21666">
    <property type="entry name" value="PEPTIDASE-RELATED"/>
    <property type="match status" value="1"/>
</dbReference>
<organism evidence="2 3">
    <name type="scientific">Nesterenkonia jeotgali</name>
    <dbReference type="NCBI Taxonomy" id="317018"/>
    <lineage>
        <taxon>Bacteria</taxon>
        <taxon>Bacillati</taxon>
        <taxon>Actinomycetota</taxon>
        <taxon>Actinomycetes</taxon>
        <taxon>Micrococcales</taxon>
        <taxon>Micrococcaceae</taxon>
        <taxon>Nesterenkonia</taxon>
    </lineage>
</organism>
<sequence>MPPRHRPSAPHPLELHLPFHGTWTVQNSPANRVPSHGTDLFGTRFAIDFIAVDRQDRTAASRSWRSALTTEPPELFFGYGLGVLAPQAGTVRVAHDGEADHAARRSQPSLLRYALGQPARIRQGPAAIAGNHVILEEPQSGCFIAVVHLRQGSIRVRSGETVSAGQLIGECGNSGNSTQPHIHLQATDSLALHRAQGVPIVFRDFRERLPAEVETTVRCGLPFNDSVVSPVRTDRFPADQTVAPDWPR</sequence>
<dbReference type="SUPFAM" id="SSF51261">
    <property type="entry name" value="Duplicated hybrid motif"/>
    <property type="match status" value="1"/>
</dbReference>
<evidence type="ECO:0000313" key="3">
    <source>
        <dbReference type="Proteomes" id="UP000054023"/>
    </source>
</evidence>
<name>A0A0W8IKT0_9MICC</name>
<dbReference type="Proteomes" id="UP000054023">
    <property type="component" value="Unassembled WGS sequence"/>
</dbReference>
<dbReference type="STRING" id="317018.AVL63_08765"/>
<evidence type="ECO:0000313" key="2">
    <source>
        <dbReference type="EMBL" id="KUG60456.1"/>
    </source>
</evidence>
<dbReference type="AlphaFoldDB" id="A0A0W8IKT0"/>
<protein>
    <recommendedName>
        <fullName evidence="1">M23ase beta-sheet core domain-containing protein</fullName>
    </recommendedName>
</protein>
<keyword evidence="3" id="KW-1185">Reference proteome</keyword>
<dbReference type="GO" id="GO:0004222">
    <property type="term" value="F:metalloendopeptidase activity"/>
    <property type="evidence" value="ECO:0007669"/>
    <property type="project" value="TreeGrafter"/>
</dbReference>
<comment type="caution">
    <text evidence="2">The sequence shown here is derived from an EMBL/GenBank/DDBJ whole genome shotgun (WGS) entry which is preliminary data.</text>
</comment>
<dbReference type="CDD" id="cd12797">
    <property type="entry name" value="M23_peptidase"/>
    <property type="match status" value="1"/>
</dbReference>
<accession>A0A0W8IKT0</accession>
<gene>
    <name evidence="2" type="ORF">AVL63_08765</name>
</gene>
<feature type="domain" description="M23ase beta-sheet core" evidence="1">
    <location>
        <begin position="126"/>
        <end position="186"/>
    </location>
</feature>
<dbReference type="OrthoDB" id="9809488at2"/>
<dbReference type="Pfam" id="PF01551">
    <property type="entry name" value="Peptidase_M23"/>
    <property type="match status" value="1"/>
</dbReference>
<evidence type="ECO:0000259" key="1">
    <source>
        <dbReference type="Pfam" id="PF01551"/>
    </source>
</evidence>
<reference evidence="3" key="1">
    <citation type="submission" date="2015-12" db="EMBL/GenBank/DDBJ databases">
        <authorList>
            <person name="Nair G.R."/>
            <person name="Kaur G."/>
            <person name="Mayilraj S."/>
        </authorList>
    </citation>
    <scope>NUCLEOTIDE SEQUENCE [LARGE SCALE GENOMIC DNA]</scope>
    <source>
        <strain evidence="3">CD08_7</strain>
    </source>
</reference>
<dbReference type="Gene3D" id="2.70.70.10">
    <property type="entry name" value="Glucose Permease (Domain IIA)"/>
    <property type="match status" value="1"/>
</dbReference>